<feature type="transmembrane region" description="Helical" evidence="11">
    <location>
        <begin position="179"/>
        <end position="197"/>
    </location>
</feature>
<feature type="transmembrane region" description="Helical" evidence="11">
    <location>
        <begin position="150"/>
        <end position="173"/>
    </location>
</feature>
<sequence>MYPDELHQVFDAEAGERHDAFVTYAVNPDDAVLRIGSRKRDAAAPSAGGAIRLSTQTSCSSSAIARSPASARLAPLMITGGSALPVLQSLQNFSNFKIGAVPFSVLIAAGLVAVVSILINGTIVGRRYIAVGANPATAQSSGIKILRYQIGTYVAAAICYAITGILLAGFVGYASPTAGSDYLLPSIAAVVVGGTPFTGGRGSVIASGAAALFMAQLGQMVLALGAGPAQQLLVQAATIVLATSIRRIPVKSLLPFTNSRMAEQSTGSDARG</sequence>
<keyword evidence="4" id="KW-1003">Cell membrane</keyword>
<evidence type="ECO:0000313" key="13">
    <source>
        <dbReference type="Proteomes" id="UP000692816"/>
    </source>
</evidence>
<evidence type="ECO:0000256" key="3">
    <source>
        <dbReference type="ARBA" id="ARBA00022448"/>
    </source>
</evidence>
<keyword evidence="5" id="KW-0997">Cell inner membrane</keyword>
<dbReference type="PANTHER" id="PTHR32196">
    <property type="entry name" value="ABC TRANSPORTER PERMEASE PROTEIN YPHD-RELATED-RELATED"/>
    <property type="match status" value="1"/>
</dbReference>
<accession>A0ABS3MVF1</accession>
<keyword evidence="13" id="KW-1185">Reference proteome</keyword>
<keyword evidence="6 11" id="KW-0812">Transmembrane</keyword>
<reference evidence="12" key="1">
    <citation type="journal article" date="2021" name="Int. J. Syst. Evol. Microbiol.">
        <title>Bradyrhizobium septentrionale sp. nov. (sv. septentrionale) and Bradyrhizobium quebecense sp. nov. (sv. septentrionale) associated with legumes native to Canada possess rearranged symbiosis genes and numerous insertion sequences.</title>
        <authorList>
            <person name="Bromfield E.S.P."/>
            <person name="Cloutier S."/>
        </authorList>
    </citation>
    <scope>NUCLEOTIDE SEQUENCE</scope>
    <source>
        <strain evidence="12">12S5</strain>
    </source>
</reference>
<evidence type="ECO:0000256" key="1">
    <source>
        <dbReference type="ARBA" id="ARBA00004651"/>
    </source>
</evidence>
<organism evidence="12 13">
    <name type="scientific">Bradyrhizobium quebecense</name>
    <dbReference type="NCBI Taxonomy" id="2748629"/>
    <lineage>
        <taxon>Bacteria</taxon>
        <taxon>Pseudomonadati</taxon>
        <taxon>Pseudomonadota</taxon>
        <taxon>Alphaproteobacteria</taxon>
        <taxon>Hyphomicrobiales</taxon>
        <taxon>Nitrobacteraceae</taxon>
        <taxon>Bradyrhizobium</taxon>
    </lineage>
</organism>
<evidence type="ECO:0000256" key="7">
    <source>
        <dbReference type="ARBA" id="ARBA00022989"/>
    </source>
</evidence>
<dbReference type="Pfam" id="PF02653">
    <property type="entry name" value="BPD_transp_2"/>
    <property type="match status" value="1"/>
</dbReference>
<dbReference type="Proteomes" id="UP000692816">
    <property type="component" value="Unassembled WGS sequence"/>
</dbReference>
<evidence type="ECO:0000313" key="12">
    <source>
        <dbReference type="EMBL" id="MBO1435464.1"/>
    </source>
</evidence>
<evidence type="ECO:0000256" key="9">
    <source>
        <dbReference type="ARBA" id="ARBA00025439"/>
    </source>
</evidence>
<evidence type="ECO:0000256" key="10">
    <source>
        <dbReference type="ARBA" id="ARBA00039381"/>
    </source>
</evidence>
<protein>
    <recommendedName>
        <fullName evidence="10">Autoinducer 2 import system permease protein LsrD</fullName>
    </recommendedName>
</protein>
<evidence type="ECO:0000256" key="2">
    <source>
        <dbReference type="ARBA" id="ARBA00011262"/>
    </source>
</evidence>
<dbReference type="CDD" id="cd06579">
    <property type="entry name" value="TM_PBP1_transp_AraH_like"/>
    <property type="match status" value="1"/>
</dbReference>
<comment type="function">
    <text evidence="9">Part of the ABC transporter complex LsrABCD involved in autoinducer 2 (AI-2) import. Probably responsible for the translocation of the substrate across the membrane.</text>
</comment>
<evidence type="ECO:0000256" key="4">
    <source>
        <dbReference type="ARBA" id="ARBA00022475"/>
    </source>
</evidence>
<keyword evidence="3" id="KW-0813">Transport</keyword>
<keyword evidence="7 11" id="KW-1133">Transmembrane helix</keyword>
<comment type="subcellular location">
    <subcellularLocation>
        <location evidence="1">Cell membrane</location>
        <topology evidence="1">Multi-pass membrane protein</topology>
    </subcellularLocation>
</comment>
<dbReference type="EMBL" id="JAGEPA010000002">
    <property type="protein sequence ID" value="MBO1435464.1"/>
    <property type="molecule type" value="Genomic_DNA"/>
</dbReference>
<name>A0ABS3MVF1_9BRAD</name>
<comment type="subunit">
    <text evidence="2">The complex is composed of two ATP-binding proteins (LsrA), two transmembrane proteins (LsrC and LsrD) and a solute-binding protein (LsrB).</text>
</comment>
<evidence type="ECO:0000256" key="8">
    <source>
        <dbReference type="ARBA" id="ARBA00023136"/>
    </source>
</evidence>
<dbReference type="InterPro" id="IPR001851">
    <property type="entry name" value="ABC_transp_permease"/>
</dbReference>
<evidence type="ECO:0000256" key="5">
    <source>
        <dbReference type="ARBA" id="ARBA00022519"/>
    </source>
</evidence>
<gene>
    <name evidence="12" type="ORF">J4P68_40050</name>
</gene>
<evidence type="ECO:0000256" key="11">
    <source>
        <dbReference type="SAM" id="Phobius"/>
    </source>
</evidence>
<dbReference type="PANTHER" id="PTHR32196:SF71">
    <property type="entry name" value="AUTOINDUCER 2 IMPORT SYSTEM PERMEASE PROTEIN LSRD"/>
    <property type="match status" value="1"/>
</dbReference>
<feature type="transmembrane region" description="Helical" evidence="11">
    <location>
        <begin position="98"/>
        <end position="119"/>
    </location>
</feature>
<evidence type="ECO:0000256" key="6">
    <source>
        <dbReference type="ARBA" id="ARBA00022692"/>
    </source>
</evidence>
<keyword evidence="8 11" id="KW-0472">Membrane</keyword>
<comment type="caution">
    <text evidence="12">The sequence shown here is derived from an EMBL/GenBank/DDBJ whole genome shotgun (WGS) entry which is preliminary data.</text>
</comment>
<proteinExistence type="predicted"/>